<organism evidence="2">
    <name type="scientific">Oryza barthii</name>
    <dbReference type="NCBI Taxonomy" id="65489"/>
    <lineage>
        <taxon>Eukaryota</taxon>
        <taxon>Viridiplantae</taxon>
        <taxon>Streptophyta</taxon>
        <taxon>Embryophyta</taxon>
        <taxon>Tracheophyta</taxon>
        <taxon>Spermatophyta</taxon>
        <taxon>Magnoliopsida</taxon>
        <taxon>Liliopsida</taxon>
        <taxon>Poales</taxon>
        <taxon>Poaceae</taxon>
        <taxon>BOP clade</taxon>
        <taxon>Oryzoideae</taxon>
        <taxon>Oryzeae</taxon>
        <taxon>Oryzinae</taxon>
        <taxon>Oryza</taxon>
    </lineage>
</organism>
<evidence type="ECO:0008006" key="4">
    <source>
        <dbReference type="Google" id="ProtNLM"/>
    </source>
</evidence>
<dbReference type="Gene3D" id="1.10.510.10">
    <property type="entry name" value="Transferase(Phosphotransferase) domain 1"/>
    <property type="match status" value="1"/>
</dbReference>
<dbReference type="InterPro" id="IPR011009">
    <property type="entry name" value="Kinase-like_dom_sf"/>
</dbReference>
<keyword evidence="3" id="KW-1185">Reference proteome</keyword>
<dbReference type="HOGENOM" id="CLU_1706982_0_0_1"/>
<dbReference type="AlphaFoldDB" id="A0A0D3HN11"/>
<evidence type="ECO:0000313" key="3">
    <source>
        <dbReference type="Proteomes" id="UP000026960"/>
    </source>
</evidence>
<dbReference type="PaxDb" id="65489-OBART11G17010.1"/>
<feature type="region of interest" description="Disordered" evidence="1">
    <location>
        <begin position="1"/>
        <end position="62"/>
    </location>
</feature>
<evidence type="ECO:0000313" key="2">
    <source>
        <dbReference type="EnsemblPlants" id="OBART11G17010.1"/>
    </source>
</evidence>
<reference evidence="2" key="1">
    <citation type="journal article" date="2009" name="Rice">
        <title>De Novo Next Generation Sequencing of Plant Genomes.</title>
        <authorList>
            <person name="Rounsley S."/>
            <person name="Marri P.R."/>
            <person name="Yu Y."/>
            <person name="He R."/>
            <person name="Sisneros N."/>
            <person name="Goicoechea J.L."/>
            <person name="Lee S.J."/>
            <person name="Angelova A."/>
            <person name="Kudrna D."/>
            <person name="Luo M."/>
            <person name="Affourtit J."/>
            <person name="Desany B."/>
            <person name="Knight J."/>
            <person name="Niazi F."/>
            <person name="Egholm M."/>
            <person name="Wing R.A."/>
        </authorList>
    </citation>
    <scope>NUCLEOTIDE SEQUENCE [LARGE SCALE GENOMIC DNA]</scope>
    <source>
        <strain evidence="2">cv. IRGC 105608</strain>
    </source>
</reference>
<proteinExistence type="predicted"/>
<sequence length="154" mass="16794">MKMRNKREKVASCPWTRCSPPKSSLARSRAAARDADAASSRTAVGTAPILPGSRAPPPPAHALPPELKLKLHRLAPSPAAFRAGLLREAAPDRRLMMLGRRLKIASKTSRALEHLHSSRIALQHGDHVIPSNILLDDGFMTKVTAFTLIINKVY</sequence>
<dbReference type="Proteomes" id="UP000026960">
    <property type="component" value="Chromosome 11"/>
</dbReference>
<evidence type="ECO:0000256" key="1">
    <source>
        <dbReference type="SAM" id="MobiDB-lite"/>
    </source>
</evidence>
<dbReference type="EnsemblPlants" id="OBART11G17010.1">
    <property type="protein sequence ID" value="OBART11G17010.1"/>
    <property type="gene ID" value="OBART11G17010"/>
</dbReference>
<name>A0A0D3HN11_9ORYZ</name>
<reference evidence="2" key="2">
    <citation type="submission" date="2015-03" db="UniProtKB">
        <authorList>
            <consortium name="EnsemblPlants"/>
        </authorList>
    </citation>
    <scope>IDENTIFICATION</scope>
</reference>
<accession>A0A0D3HN11</accession>
<dbReference type="SUPFAM" id="SSF56112">
    <property type="entry name" value="Protein kinase-like (PK-like)"/>
    <property type="match status" value="1"/>
</dbReference>
<dbReference type="STRING" id="65489.A0A0D3HN11"/>
<protein>
    <recommendedName>
        <fullName evidence="4">Protein kinase domain-containing protein</fullName>
    </recommendedName>
</protein>
<dbReference type="Gramene" id="OBART11G17010.1">
    <property type="protein sequence ID" value="OBART11G17010.1"/>
    <property type="gene ID" value="OBART11G17010"/>
</dbReference>